<reference evidence="2 3" key="1">
    <citation type="submission" date="2017-01" db="EMBL/GenBank/DDBJ databases">
        <title>A Red Light-Sensitive Sensory Rhodopsin I From Haloarcula taiwanensis, A New Haloarchaeon Isolated From Taiwan.</title>
        <authorList>
            <person name="Yang C.-S."/>
            <person name="Han Y.-A."/>
            <person name="Chen P.-C."/>
            <person name="Ng W.V."/>
            <person name="Chen T.-W."/>
        </authorList>
    </citation>
    <scope>NUCLEOTIDE SEQUENCE [LARGE SCALE GENOMIC DNA]</scope>
    <source>
        <strain evidence="2 3">Taiwanensis</strain>
    </source>
</reference>
<dbReference type="Proteomes" id="UP000242917">
    <property type="component" value="Chromosome I"/>
</dbReference>
<name>A0A2H4ZVC9_9EURY</name>
<keyword evidence="1" id="KW-1133">Transmembrane helix</keyword>
<accession>A0A2H4ZVC9</accession>
<feature type="transmembrane region" description="Helical" evidence="1">
    <location>
        <begin position="72"/>
        <end position="91"/>
    </location>
</feature>
<dbReference type="EMBL" id="CP019154">
    <property type="protein sequence ID" value="AUG46444.1"/>
    <property type="molecule type" value="Genomic_DNA"/>
</dbReference>
<sequence length="138" mass="14445">MERSRLCRYRRYLPAAGFALVLLATSLLPVPEGASEQVPALLGVALDKWVHALSYGVLTALLAWGRRARSIPLVAALVAVAVCYGAGIELLQRLVPSRGLSGADFLANAVGAVLAGALWLALGRADTAPDGSEPTARR</sequence>
<feature type="transmembrane region" description="Helical" evidence="1">
    <location>
        <begin position="103"/>
        <end position="122"/>
    </location>
</feature>
<proteinExistence type="predicted"/>
<keyword evidence="3" id="KW-1185">Reference proteome</keyword>
<dbReference type="KEGG" id="hta:BVU17_02495"/>
<evidence type="ECO:0000256" key="1">
    <source>
        <dbReference type="SAM" id="Phobius"/>
    </source>
</evidence>
<keyword evidence="1" id="KW-0472">Membrane</keyword>
<evidence type="ECO:0008006" key="4">
    <source>
        <dbReference type="Google" id="ProtNLM"/>
    </source>
</evidence>
<keyword evidence="1" id="KW-0812">Transmembrane</keyword>
<dbReference type="NCBIfam" id="NF037970">
    <property type="entry name" value="vanZ_1"/>
    <property type="match status" value="1"/>
</dbReference>
<organism evidence="2 3">
    <name type="scientific">Haloarcula taiwanensis</name>
    <dbReference type="NCBI Taxonomy" id="1932004"/>
    <lineage>
        <taxon>Archaea</taxon>
        <taxon>Methanobacteriati</taxon>
        <taxon>Methanobacteriota</taxon>
        <taxon>Stenosarchaea group</taxon>
        <taxon>Halobacteria</taxon>
        <taxon>Halobacteriales</taxon>
        <taxon>Haloarculaceae</taxon>
        <taxon>Haloarcula</taxon>
    </lineage>
</organism>
<feature type="transmembrane region" description="Helical" evidence="1">
    <location>
        <begin position="12"/>
        <end position="29"/>
    </location>
</feature>
<protein>
    <recommendedName>
        <fullName evidence="4">VanZ-like domain-containing protein</fullName>
    </recommendedName>
</protein>
<dbReference type="AlphaFoldDB" id="A0A2H4ZVC9"/>
<gene>
    <name evidence="2" type="ORF">BVU17_02495</name>
</gene>
<dbReference type="PANTHER" id="PTHR28008">
    <property type="entry name" value="DOMAIN PROTEIN, PUTATIVE (AFU_ORTHOLOGUE AFUA_3G10980)-RELATED"/>
    <property type="match status" value="1"/>
</dbReference>
<dbReference type="PANTHER" id="PTHR28008:SF1">
    <property type="entry name" value="DOMAIN PROTEIN, PUTATIVE (AFU_ORTHOLOGUE AFUA_3G10980)-RELATED"/>
    <property type="match status" value="1"/>
</dbReference>
<feature type="transmembrane region" description="Helical" evidence="1">
    <location>
        <begin position="49"/>
        <end position="65"/>
    </location>
</feature>
<evidence type="ECO:0000313" key="2">
    <source>
        <dbReference type="EMBL" id="AUG46444.1"/>
    </source>
</evidence>
<dbReference type="OrthoDB" id="222238at2157"/>
<evidence type="ECO:0000313" key="3">
    <source>
        <dbReference type="Proteomes" id="UP000242917"/>
    </source>
</evidence>